<feature type="region of interest" description="Disordered" evidence="1">
    <location>
        <begin position="353"/>
        <end position="389"/>
    </location>
</feature>
<dbReference type="AlphaFoldDB" id="A0A5N8XCF3"/>
<comment type="caution">
    <text evidence="3">The sequence shown here is derived from an EMBL/GenBank/DDBJ whole genome shotgun (WGS) entry which is preliminary data.</text>
</comment>
<feature type="transmembrane region" description="Helical" evidence="2">
    <location>
        <begin position="317"/>
        <end position="334"/>
    </location>
</feature>
<evidence type="ECO:0000313" key="4">
    <source>
        <dbReference type="Proteomes" id="UP000400924"/>
    </source>
</evidence>
<evidence type="ECO:0000313" key="3">
    <source>
        <dbReference type="EMBL" id="MPY57132.1"/>
    </source>
</evidence>
<organism evidence="3 4">
    <name type="scientific">Streptomyces spongiae</name>
    <dbReference type="NCBI Taxonomy" id="565072"/>
    <lineage>
        <taxon>Bacteria</taxon>
        <taxon>Bacillati</taxon>
        <taxon>Actinomycetota</taxon>
        <taxon>Actinomycetes</taxon>
        <taxon>Kitasatosporales</taxon>
        <taxon>Streptomycetaceae</taxon>
        <taxon>Streptomyces</taxon>
    </lineage>
</organism>
<feature type="transmembrane region" description="Helical" evidence="2">
    <location>
        <begin position="179"/>
        <end position="199"/>
    </location>
</feature>
<keyword evidence="2" id="KW-0812">Transmembrane</keyword>
<feature type="compositionally biased region" description="Basic residues" evidence="1">
    <location>
        <begin position="371"/>
        <end position="389"/>
    </location>
</feature>
<evidence type="ECO:0000256" key="1">
    <source>
        <dbReference type="SAM" id="MobiDB-lite"/>
    </source>
</evidence>
<name>A0A5N8XCF3_9ACTN</name>
<sequence>MESKRSNPVFSENGHRDVTARARKGAWRQRTAAHIAELQAQLDRYDTQVDLSSPNRKLVEKANVLLEAARDGVDDRADLLSWWSGSAVDRASANINEAELLILQLTPDEELAWRGAVVLAHGVHHLGNEDPRLKLLEEHLRENENTLDAGFRELAISVLHAANHVQETEIARARNFRDVLLVSFFVTSLIVAVFIWSGYVNPTAVADKLCFDPADPQRVGQTIHVCPVGKPVEPDDMQEVDDKAGGADVVLVALVGMCSATLTGAASVRHIRGTAGPYMVPLGLLLLRIPIGALSALIGLILIHGEFIPGLSALDNSAQIIAWAVAFGIGQEALTRMIDQQGNRVLENVRGSARGFDFPPPSPEPSSHVPRPTRWRRRMARKRRLRRRS</sequence>
<dbReference type="EMBL" id="VJZC01000034">
    <property type="protein sequence ID" value="MPY57132.1"/>
    <property type="molecule type" value="Genomic_DNA"/>
</dbReference>
<gene>
    <name evidence="3" type="ORF">FNH08_08070</name>
</gene>
<reference evidence="3 4" key="1">
    <citation type="submission" date="2019-07" db="EMBL/GenBank/DDBJ databases">
        <title>New species of Amycolatopsis and Streptomyces.</title>
        <authorList>
            <person name="Duangmal K."/>
            <person name="Teo W.F.A."/>
            <person name="Lipun K."/>
        </authorList>
    </citation>
    <scope>NUCLEOTIDE SEQUENCE [LARGE SCALE GENOMIC DNA]</scope>
    <source>
        <strain evidence="3 4">NBRC 106415</strain>
    </source>
</reference>
<keyword evidence="2" id="KW-1133">Transmembrane helix</keyword>
<keyword evidence="4" id="KW-1185">Reference proteome</keyword>
<dbReference type="Proteomes" id="UP000400924">
    <property type="component" value="Unassembled WGS sequence"/>
</dbReference>
<accession>A0A5N8XCF3</accession>
<feature type="transmembrane region" description="Helical" evidence="2">
    <location>
        <begin position="249"/>
        <end position="268"/>
    </location>
</feature>
<protein>
    <submittedName>
        <fullName evidence="3">Uncharacterized protein</fullName>
    </submittedName>
</protein>
<feature type="transmembrane region" description="Helical" evidence="2">
    <location>
        <begin position="280"/>
        <end position="305"/>
    </location>
</feature>
<evidence type="ECO:0000256" key="2">
    <source>
        <dbReference type="SAM" id="Phobius"/>
    </source>
</evidence>
<keyword evidence="2" id="KW-0472">Membrane</keyword>
<proteinExistence type="predicted"/>
<dbReference type="RefSeq" id="WP_194238409.1">
    <property type="nucleotide sequence ID" value="NZ_VJZC01000034.1"/>
</dbReference>